<evidence type="ECO:0000256" key="2">
    <source>
        <dbReference type="ARBA" id="ARBA00022692"/>
    </source>
</evidence>
<dbReference type="OrthoDB" id="408493at2759"/>
<evidence type="ECO:0000256" key="4">
    <source>
        <dbReference type="ARBA" id="ARBA00023136"/>
    </source>
</evidence>
<dbReference type="NCBIfam" id="TIGR00803">
    <property type="entry name" value="nst"/>
    <property type="match status" value="1"/>
</dbReference>
<dbReference type="GO" id="GO:0000139">
    <property type="term" value="C:Golgi membrane"/>
    <property type="evidence" value="ECO:0007669"/>
    <property type="project" value="InterPro"/>
</dbReference>
<keyword evidence="7" id="KW-1185">Reference proteome</keyword>
<accession>A0A836HMJ8</accession>
<feature type="transmembrane region" description="Helical" evidence="5">
    <location>
        <begin position="425"/>
        <end position="443"/>
    </location>
</feature>
<dbReference type="RefSeq" id="XP_067693559.1">
    <property type="nucleotide sequence ID" value="XM_067837560.1"/>
</dbReference>
<feature type="transmembrane region" description="Helical" evidence="5">
    <location>
        <begin position="373"/>
        <end position="394"/>
    </location>
</feature>
<dbReference type="KEGG" id="lenr:94173070"/>
<dbReference type="PIRSF" id="PIRSF005799">
    <property type="entry name" value="UDP-gal_transpt"/>
    <property type="match status" value="1"/>
</dbReference>
<dbReference type="AlphaFoldDB" id="A0A836HMJ8"/>
<feature type="transmembrane region" description="Helical" evidence="5">
    <location>
        <begin position="182"/>
        <end position="203"/>
    </location>
</feature>
<dbReference type="Proteomes" id="UP000674179">
    <property type="component" value="Chromosome 20"/>
</dbReference>
<keyword evidence="4 5" id="KW-0472">Membrane</keyword>
<dbReference type="EMBL" id="JAFHKP010000020">
    <property type="protein sequence ID" value="KAG5480746.1"/>
    <property type="molecule type" value="Genomic_DNA"/>
</dbReference>
<feature type="transmembrane region" description="Helical" evidence="5">
    <location>
        <begin position="295"/>
        <end position="315"/>
    </location>
</feature>
<evidence type="ECO:0000313" key="7">
    <source>
        <dbReference type="Proteomes" id="UP000674179"/>
    </source>
</evidence>
<feature type="transmembrane region" description="Helical" evidence="5">
    <location>
        <begin position="209"/>
        <end position="230"/>
    </location>
</feature>
<evidence type="ECO:0000256" key="5">
    <source>
        <dbReference type="SAM" id="Phobius"/>
    </source>
</evidence>
<gene>
    <name evidence="6" type="ORF">CUR178_05881</name>
</gene>
<feature type="transmembrane region" description="Helical" evidence="5">
    <location>
        <begin position="237"/>
        <end position="256"/>
    </location>
</feature>
<reference evidence="6 7" key="1">
    <citation type="submission" date="2021-02" db="EMBL/GenBank/DDBJ databases">
        <title>Leishmania (Mundinia) enrietti genome sequencing and assembly.</title>
        <authorList>
            <person name="Almutairi H."/>
            <person name="Gatherer D."/>
        </authorList>
    </citation>
    <scope>NUCLEOTIDE SEQUENCE [LARGE SCALE GENOMIC DNA]</scope>
    <source>
        <strain evidence="6">CUR178</strain>
    </source>
</reference>
<evidence type="ECO:0000313" key="6">
    <source>
        <dbReference type="EMBL" id="KAG5480746.1"/>
    </source>
</evidence>
<dbReference type="PANTHER" id="PTHR10231">
    <property type="entry name" value="NUCLEOTIDE-SUGAR TRANSMEMBRANE TRANSPORTER"/>
    <property type="match status" value="1"/>
</dbReference>
<name>A0A836HMJ8_LEIEN</name>
<evidence type="ECO:0000256" key="1">
    <source>
        <dbReference type="ARBA" id="ARBA00004141"/>
    </source>
</evidence>
<dbReference type="SUPFAM" id="SSF103481">
    <property type="entry name" value="Multidrug resistance efflux transporter EmrE"/>
    <property type="match status" value="1"/>
</dbReference>
<evidence type="ECO:0008006" key="8">
    <source>
        <dbReference type="Google" id="ProtNLM"/>
    </source>
</evidence>
<sequence length="472" mass="51918">MWARRYVLNFNALSLVLLAAQNAGYLVLISYSQQPDNSPLPVGSAEPVEEELHTATFKASHFLATMEFVKLFLSLLWCAADEAQAMQQECSITQGASTPAAAFLIEGAEPGNTPAVDEAPNGLSDEKCRVLHTIGDAEKDLSAESVVHVVPLRVLVARKGFAALFLCRMRHAVGLDHKYKEALLMVVPAVVYAIQGLLLIYALKLLDPTVFQVLYQVRILFLAFMMRLVLDFRLSPIRWFALVMLMFGITLAQMGAQSTRAETTMSKADEAAREEMENAAAIEQTPGSRSMEGTLAALTGGFLSAFSGVFMEFVVKKRGNHFHLSARSVHLAFFSVVYFFIVFLYQVWQSEEASTVSGLDEFTSTFFEGFTGLVWFLVMLQAFGGILVALVVRYGDNIMKSFSAAFAIVLSGIASVFVFHTPLSGAFLLGSLLVLASITMYTMKKQMRFVPRERWKMPGTAVTCTPPLSGEP</sequence>
<comment type="subcellular location">
    <subcellularLocation>
        <location evidence="1">Membrane</location>
        <topology evidence="1">Multi-pass membrane protein</topology>
    </subcellularLocation>
</comment>
<keyword evidence="3 5" id="KW-1133">Transmembrane helix</keyword>
<organism evidence="6 7">
    <name type="scientific">Leishmania enriettii</name>
    <dbReference type="NCBI Taxonomy" id="5663"/>
    <lineage>
        <taxon>Eukaryota</taxon>
        <taxon>Discoba</taxon>
        <taxon>Euglenozoa</taxon>
        <taxon>Kinetoplastea</taxon>
        <taxon>Metakinetoplastina</taxon>
        <taxon>Trypanosomatida</taxon>
        <taxon>Trypanosomatidae</taxon>
        <taxon>Leishmaniinae</taxon>
        <taxon>Leishmania</taxon>
    </lineage>
</organism>
<feature type="transmembrane region" description="Helical" evidence="5">
    <location>
        <begin position="6"/>
        <end position="28"/>
    </location>
</feature>
<dbReference type="GeneID" id="94173070"/>
<protein>
    <recommendedName>
        <fullName evidence="8">CMP-sialic acid transporter</fullName>
    </recommendedName>
</protein>
<comment type="caution">
    <text evidence="6">The sequence shown here is derived from an EMBL/GenBank/DDBJ whole genome shotgun (WGS) entry which is preliminary data.</text>
</comment>
<evidence type="ECO:0000256" key="3">
    <source>
        <dbReference type="ARBA" id="ARBA00022989"/>
    </source>
</evidence>
<dbReference type="GO" id="GO:0015165">
    <property type="term" value="F:pyrimidine nucleotide-sugar transmembrane transporter activity"/>
    <property type="evidence" value="ECO:0007669"/>
    <property type="project" value="InterPro"/>
</dbReference>
<feature type="transmembrane region" description="Helical" evidence="5">
    <location>
        <begin position="327"/>
        <end position="348"/>
    </location>
</feature>
<keyword evidence="2 5" id="KW-0812">Transmembrane</keyword>
<dbReference type="InterPro" id="IPR037185">
    <property type="entry name" value="EmrE-like"/>
</dbReference>
<dbReference type="Pfam" id="PF04142">
    <property type="entry name" value="Nuc_sug_transp"/>
    <property type="match status" value="1"/>
</dbReference>
<dbReference type="InterPro" id="IPR007271">
    <property type="entry name" value="Nuc_sug_transpt"/>
</dbReference>
<feature type="transmembrane region" description="Helical" evidence="5">
    <location>
        <begin position="401"/>
        <end position="419"/>
    </location>
</feature>
<proteinExistence type="predicted"/>